<keyword evidence="2" id="KW-1185">Reference proteome</keyword>
<gene>
    <name evidence="1" type="ORF">LARSCL_LOCUS12644</name>
</gene>
<dbReference type="EMBL" id="CAXIEN010000168">
    <property type="protein sequence ID" value="CAL1283506.1"/>
    <property type="molecule type" value="Genomic_DNA"/>
</dbReference>
<evidence type="ECO:0000313" key="1">
    <source>
        <dbReference type="EMBL" id="CAL1283506.1"/>
    </source>
</evidence>
<name>A0AAV2AIP0_9ARAC</name>
<dbReference type="AlphaFoldDB" id="A0AAV2AIP0"/>
<sequence length="86" mass="10171">MEQLDWREDEDWDGEIECLYLHPNDPWSNVSESYSRKDTEVEKLEGRVESGDGCVGIEFRYMELNLWGNKAKEGEKENILIFPWAD</sequence>
<proteinExistence type="predicted"/>
<evidence type="ECO:0000313" key="2">
    <source>
        <dbReference type="Proteomes" id="UP001497382"/>
    </source>
</evidence>
<dbReference type="Proteomes" id="UP001497382">
    <property type="component" value="Unassembled WGS sequence"/>
</dbReference>
<reference evidence="1 2" key="1">
    <citation type="submission" date="2024-04" db="EMBL/GenBank/DDBJ databases">
        <authorList>
            <person name="Rising A."/>
            <person name="Reimegard J."/>
            <person name="Sonavane S."/>
            <person name="Akerstrom W."/>
            <person name="Nylinder S."/>
            <person name="Hedman E."/>
            <person name="Kallberg Y."/>
        </authorList>
    </citation>
    <scope>NUCLEOTIDE SEQUENCE [LARGE SCALE GENOMIC DNA]</scope>
</reference>
<comment type="caution">
    <text evidence="1">The sequence shown here is derived from an EMBL/GenBank/DDBJ whole genome shotgun (WGS) entry which is preliminary data.</text>
</comment>
<organism evidence="1 2">
    <name type="scientific">Larinioides sclopetarius</name>
    <dbReference type="NCBI Taxonomy" id="280406"/>
    <lineage>
        <taxon>Eukaryota</taxon>
        <taxon>Metazoa</taxon>
        <taxon>Ecdysozoa</taxon>
        <taxon>Arthropoda</taxon>
        <taxon>Chelicerata</taxon>
        <taxon>Arachnida</taxon>
        <taxon>Araneae</taxon>
        <taxon>Araneomorphae</taxon>
        <taxon>Entelegynae</taxon>
        <taxon>Araneoidea</taxon>
        <taxon>Araneidae</taxon>
        <taxon>Larinioides</taxon>
    </lineage>
</organism>
<protein>
    <submittedName>
        <fullName evidence="1">Uncharacterized protein</fullName>
    </submittedName>
</protein>
<accession>A0AAV2AIP0</accession>